<comment type="caution">
    <text evidence="4">The sequence shown here is derived from an EMBL/GenBank/DDBJ whole genome shotgun (WGS) entry which is preliminary data.</text>
</comment>
<evidence type="ECO:0000313" key="4">
    <source>
        <dbReference type="EMBL" id="MBO0348094.1"/>
    </source>
</evidence>
<dbReference type="RefSeq" id="WP_207086661.1">
    <property type="nucleotide sequence ID" value="NZ_JAFLQW010000071.1"/>
</dbReference>
<dbReference type="Gene3D" id="3.40.1090.10">
    <property type="entry name" value="Cytosolic phospholipase A2 catalytic domain"/>
    <property type="match status" value="1"/>
</dbReference>
<evidence type="ECO:0000313" key="5">
    <source>
        <dbReference type="Proteomes" id="UP000664844"/>
    </source>
</evidence>
<feature type="active site" description="Proton acceptor" evidence="2">
    <location>
        <position position="207"/>
    </location>
</feature>
<name>A0ABS3FLV6_9CYAN</name>
<proteinExistence type="predicted"/>
<reference evidence="4 5" key="1">
    <citation type="submission" date="2021-03" db="EMBL/GenBank/DDBJ databases">
        <title>Metabolic Capacity of the Antarctic Cyanobacterium Phormidium pseudopriestleyi that Sustains Oxygenic Photosynthesis in the Presence of Hydrogen Sulfide.</title>
        <authorList>
            <person name="Lumian J.E."/>
            <person name="Jungblut A.D."/>
            <person name="Dillon M.L."/>
            <person name="Hawes I."/>
            <person name="Doran P.T."/>
            <person name="Mackey T.J."/>
            <person name="Dick G.J."/>
            <person name="Grettenberger C.L."/>
            <person name="Sumner D.Y."/>
        </authorList>
    </citation>
    <scope>NUCLEOTIDE SEQUENCE [LARGE SCALE GENOMIC DNA]</scope>
    <source>
        <strain evidence="4 5">FRX01</strain>
    </source>
</reference>
<dbReference type="PANTHER" id="PTHR24138">
    <property type="entry name" value="INTRACELLLAR PHOSPHOLIPASE A FAMILY"/>
    <property type="match status" value="1"/>
</dbReference>
<dbReference type="InterPro" id="IPR047156">
    <property type="entry name" value="Teg/CotR/CapV-like"/>
</dbReference>
<feature type="short sequence motif" description="GXGXXG" evidence="2">
    <location>
        <begin position="10"/>
        <end position="15"/>
    </location>
</feature>
<dbReference type="SUPFAM" id="SSF52151">
    <property type="entry name" value="FabD/lysophospholipase-like"/>
    <property type="match status" value="1"/>
</dbReference>
<protein>
    <submittedName>
        <fullName evidence="4">Patatin-like phospholipase family protein</fullName>
    </submittedName>
</protein>
<keyword evidence="2" id="KW-0442">Lipid degradation</keyword>
<dbReference type="EMBL" id="JAFLQW010000071">
    <property type="protein sequence ID" value="MBO0348094.1"/>
    <property type="molecule type" value="Genomic_DNA"/>
</dbReference>
<evidence type="ECO:0000256" key="1">
    <source>
        <dbReference type="ARBA" id="ARBA00023098"/>
    </source>
</evidence>
<evidence type="ECO:0000259" key="3">
    <source>
        <dbReference type="PROSITE" id="PS51635"/>
    </source>
</evidence>
<dbReference type="PROSITE" id="PS51635">
    <property type="entry name" value="PNPLA"/>
    <property type="match status" value="1"/>
</dbReference>
<accession>A0ABS3FLV6</accession>
<evidence type="ECO:0000256" key="2">
    <source>
        <dbReference type="PROSITE-ProRule" id="PRU01161"/>
    </source>
</evidence>
<feature type="domain" description="PNPLA" evidence="3">
    <location>
        <begin position="6"/>
        <end position="220"/>
    </location>
</feature>
<dbReference type="InterPro" id="IPR016035">
    <property type="entry name" value="Acyl_Trfase/lysoPLipase"/>
</dbReference>
<keyword evidence="1 2" id="KW-0443">Lipid metabolism</keyword>
<organism evidence="4 5">
    <name type="scientific">Phormidium pseudopriestleyi FRX01</name>
    <dbReference type="NCBI Taxonomy" id="1759528"/>
    <lineage>
        <taxon>Bacteria</taxon>
        <taxon>Bacillati</taxon>
        <taxon>Cyanobacteriota</taxon>
        <taxon>Cyanophyceae</taxon>
        <taxon>Oscillatoriophycideae</taxon>
        <taxon>Oscillatoriales</taxon>
        <taxon>Oscillatoriaceae</taxon>
        <taxon>Phormidium</taxon>
    </lineage>
</organism>
<dbReference type="Proteomes" id="UP000664844">
    <property type="component" value="Unassembled WGS sequence"/>
</dbReference>
<gene>
    <name evidence="4" type="ORF">J0895_03045</name>
</gene>
<dbReference type="Pfam" id="PF01734">
    <property type="entry name" value="Patatin"/>
    <property type="match status" value="1"/>
</dbReference>
<feature type="short sequence motif" description="GXSXG" evidence="2">
    <location>
        <begin position="46"/>
        <end position="50"/>
    </location>
</feature>
<keyword evidence="2" id="KW-0378">Hydrolase</keyword>
<sequence>MTFKILSLDGGGIRGVLSAILLKQVEDTIREKKGQKLHEYFDLVAGTSTGSILTGGIACQMDAHDMIDIYKTDGTDIFLESIRKQRKWRKLSQAFGSDVLYPHEEGERGLAKVLQQKLVHKTLHRTPKMCEIVQPNILIPAYDVYSRNTTWFCNNHADPGKGLDSNAETWYDNIELWKICTASASAPTFFPPYELPYNADQTLPHIDGGVSCNNPSLVAIAHALLTHKKNGLQLSDIAVLSIGTGNTSRPYEYQDIKEWGALGWIKNLPNIFMNPHAKNSEDICSQILESAGEDHLRLNFDLNEQFKGEPEPGRLRQLLDKPYNKYIAEMKNQQKEVSEDIDNPENCPILIEAAECYLDCGKTYYKEGWVPVREATQQFIESH</sequence>
<dbReference type="InterPro" id="IPR002641">
    <property type="entry name" value="PNPLA_dom"/>
</dbReference>
<dbReference type="PANTHER" id="PTHR24138:SF10">
    <property type="entry name" value="PHOSPHOLIPASE A2"/>
    <property type="match status" value="1"/>
</dbReference>
<dbReference type="CDD" id="cd07199">
    <property type="entry name" value="Pat17_PNPLA8_PNPLA9_like"/>
    <property type="match status" value="1"/>
</dbReference>
<feature type="active site" description="Nucleophile" evidence="2">
    <location>
        <position position="48"/>
    </location>
</feature>
<keyword evidence="5" id="KW-1185">Reference proteome</keyword>
<feature type="short sequence motif" description="DGA/G" evidence="2">
    <location>
        <begin position="207"/>
        <end position="209"/>
    </location>
</feature>